<dbReference type="Gene3D" id="3.40.50.80">
    <property type="entry name" value="Nucleotide-binding domain of ferredoxin-NADP reductase (FNR) module"/>
    <property type="match status" value="1"/>
</dbReference>
<reference evidence="2 3" key="1">
    <citation type="submission" date="2018-08" db="EMBL/GenBank/DDBJ databases">
        <title>Actinomadura jelena sp. nov., a novel Actinomycete isolated from soil in Chad.</title>
        <authorList>
            <person name="Shi L."/>
        </authorList>
    </citation>
    <scope>NUCLEOTIDE SEQUENCE [LARGE SCALE GENOMIC DNA]</scope>
    <source>
        <strain evidence="2 3">NEAU-G17</strain>
    </source>
</reference>
<dbReference type="InterPro" id="IPR013113">
    <property type="entry name" value="SIP_FAD-bd"/>
</dbReference>
<dbReference type="InterPro" id="IPR007037">
    <property type="entry name" value="SIP_rossman_dom"/>
</dbReference>
<dbReference type="OrthoDB" id="3211041at2"/>
<dbReference type="InterPro" id="IPR017927">
    <property type="entry name" value="FAD-bd_FR_type"/>
</dbReference>
<dbReference type="Pfam" id="PF08021">
    <property type="entry name" value="FAD_binding_9"/>
    <property type="match status" value="1"/>
</dbReference>
<name>A0A372JA15_9ACTN</name>
<proteinExistence type="predicted"/>
<sequence>MYRFFDLAVLRAARLGPTMLRITFTAPDVDEFVSGGRDQRFKLFFPHPHQDRPVMPDVPDADWFAAWRALDPAERAVMRTFTVRAQRPGEVDVDFALHGDLGPASRWASRARPGDRLLALGPTAPDNGGVEFAPPPSARTILIAGDESALPAVGGNLEALPPGTSAHVYVQIAHDGDRQDDLPGEVTWLVRHRDEPLAEAVRNAPQVDYAWIAGEAATVRAIRRHLVRVRGMPREAVEFMGYWRQGSTEENLLAETLAGGNPHTAED</sequence>
<keyword evidence="3" id="KW-1185">Reference proteome</keyword>
<dbReference type="InterPro" id="IPR039374">
    <property type="entry name" value="SIP_fam"/>
</dbReference>
<evidence type="ECO:0000259" key="1">
    <source>
        <dbReference type="PROSITE" id="PS51384"/>
    </source>
</evidence>
<dbReference type="SUPFAM" id="SSF63380">
    <property type="entry name" value="Riboflavin synthase domain-like"/>
    <property type="match status" value="1"/>
</dbReference>
<dbReference type="CDD" id="cd06193">
    <property type="entry name" value="siderophore_interacting"/>
    <property type="match status" value="1"/>
</dbReference>
<dbReference type="Proteomes" id="UP000261811">
    <property type="component" value="Unassembled WGS sequence"/>
</dbReference>
<accession>A0A372JA15</accession>
<dbReference type="PANTHER" id="PTHR30157:SF0">
    <property type="entry name" value="NADPH-DEPENDENT FERRIC-CHELATE REDUCTASE"/>
    <property type="match status" value="1"/>
</dbReference>
<feature type="domain" description="FAD-binding FR-type" evidence="1">
    <location>
        <begin position="2"/>
        <end position="135"/>
    </location>
</feature>
<dbReference type="PROSITE" id="PS51384">
    <property type="entry name" value="FAD_FR"/>
    <property type="match status" value="1"/>
</dbReference>
<dbReference type="InterPro" id="IPR039261">
    <property type="entry name" value="FNR_nucleotide-bd"/>
</dbReference>
<evidence type="ECO:0000313" key="2">
    <source>
        <dbReference type="EMBL" id="RFU36837.1"/>
    </source>
</evidence>
<dbReference type="PANTHER" id="PTHR30157">
    <property type="entry name" value="FERRIC REDUCTASE, NADPH-DEPENDENT"/>
    <property type="match status" value="1"/>
</dbReference>
<dbReference type="GO" id="GO:0016491">
    <property type="term" value="F:oxidoreductase activity"/>
    <property type="evidence" value="ECO:0007669"/>
    <property type="project" value="InterPro"/>
</dbReference>
<dbReference type="InterPro" id="IPR017938">
    <property type="entry name" value="Riboflavin_synthase-like_b-brl"/>
</dbReference>
<comment type="caution">
    <text evidence="2">The sequence shown here is derived from an EMBL/GenBank/DDBJ whole genome shotgun (WGS) entry which is preliminary data.</text>
</comment>
<dbReference type="SUPFAM" id="SSF53720">
    <property type="entry name" value="ALDH-like"/>
    <property type="match status" value="1"/>
</dbReference>
<evidence type="ECO:0000313" key="3">
    <source>
        <dbReference type="Proteomes" id="UP000261811"/>
    </source>
</evidence>
<dbReference type="InterPro" id="IPR016161">
    <property type="entry name" value="Ald_DH/histidinol_DH"/>
</dbReference>
<dbReference type="EMBL" id="QURH01001030">
    <property type="protein sequence ID" value="RFU36837.1"/>
    <property type="molecule type" value="Genomic_DNA"/>
</dbReference>
<dbReference type="AlphaFoldDB" id="A0A372JA15"/>
<dbReference type="RefSeq" id="WP_117361518.1">
    <property type="nucleotide sequence ID" value="NZ_QURH01001030.1"/>
</dbReference>
<gene>
    <name evidence="2" type="ORF">DZF91_36040</name>
</gene>
<dbReference type="Pfam" id="PF04954">
    <property type="entry name" value="SIP"/>
    <property type="match status" value="1"/>
</dbReference>
<protein>
    <submittedName>
        <fullName evidence="2">Siderophore-interacting protein</fullName>
    </submittedName>
</protein>
<dbReference type="Gene3D" id="2.40.30.10">
    <property type="entry name" value="Translation factors"/>
    <property type="match status" value="1"/>
</dbReference>
<organism evidence="2 3">
    <name type="scientific">Actinomadura logoneensis</name>
    <dbReference type="NCBI Taxonomy" id="2293572"/>
    <lineage>
        <taxon>Bacteria</taxon>
        <taxon>Bacillati</taxon>
        <taxon>Actinomycetota</taxon>
        <taxon>Actinomycetes</taxon>
        <taxon>Streptosporangiales</taxon>
        <taxon>Thermomonosporaceae</taxon>
        <taxon>Actinomadura</taxon>
    </lineage>
</organism>